<reference evidence="8" key="1">
    <citation type="submission" date="2021-06" db="EMBL/GenBank/DDBJ databases">
        <authorList>
            <person name="Kallberg Y."/>
            <person name="Tangrot J."/>
            <person name="Rosling A."/>
        </authorList>
    </citation>
    <scope>NUCLEOTIDE SEQUENCE</scope>
    <source>
        <strain evidence="8">IN212</strain>
    </source>
</reference>
<dbReference type="GO" id="GO:0032974">
    <property type="term" value="P:amino acid transmembrane export from vacuole"/>
    <property type="evidence" value="ECO:0007669"/>
    <property type="project" value="TreeGrafter"/>
</dbReference>
<dbReference type="EMBL" id="CAJVPZ010001871">
    <property type="protein sequence ID" value="CAG8501610.1"/>
    <property type="molecule type" value="Genomic_DNA"/>
</dbReference>
<keyword evidence="7" id="KW-0072">Autophagy</keyword>
<dbReference type="InterPro" id="IPR036259">
    <property type="entry name" value="MFS_trans_sf"/>
</dbReference>
<dbReference type="Pfam" id="PF11700">
    <property type="entry name" value="ATG22"/>
    <property type="match status" value="2"/>
</dbReference>
<organism evidence="8 9">
    <name type="scientific">Racocetra fulgida</name>
    <dbReference type="NCBI Taxonomy" id="60492"/>
    <lineage>
        <taxon>Eukaryota</taxon>
        <taxon>Fungi</taxon>
        <taxon>Fungi incertae sedis</taxon>
        <taxon>Mucoromycota</taxon>
        <taxon>Glomeromycotina</taxon>
        <taxon>Glomeromycetes</taxon>
        <taxon>Diversisporales</taxon>
        <taxon>Gigasporaceae</taxon>
        <taxon>Racocetra</taxon>
    </lineage>
</organism>
<dbReference type="PANTHER" id="PTHR23519">
    <property type="entry name" value="AUTOPHAGY-RELATED PROTEIN 22"/>
    <property type="match status" value="1"/>
</dbReference>
<feature type="transmembrane region" description="Helical" evidence="7">
    <location>
        <begin position="177"/>
        <end position="198"/>
    </location>
</feature>
<keyword evidence="7" id="KW-0029">Amino-acid transport</keyword>
<dbReference type="PANTHER" id="PTHR23519:SF1">
    <property type="entry name" value="AUTOPHAGY-RELATED PROTEIN 22"/>
    <property type="match status" value="1"/>
</dbReference>
<comment type="caution">
    <text evidence="7">Lacks conserved residue(s) required for the propagation of feature annotation.</text>
</comment>
<feature type="transmembrane region" description="Helical" evidence="7">
    <location>
        <begin position="242"/>
        <end position="261"/>
    </location>
</feature>
<keyword evidence="3 7" id="KW-0813">Transport</keyword>
<dbReference type="OrthoDB" id="192733at2759"/>
<sequence>MTDIELELEDENESSNAPETVNAQGTIFANNIKIEQQNNDPILTKKELYAWTFEEVRCVVNIFGLWVDTASFSLYTFSFSVILQAITAISIGATADHGAMRKTLLISFALVGTDKSNLSNDQQPFYLDDDNISDQSTTRLLNLDNNSDVTLYNLLNELTTTKEKISTHISAREISMIIYEFDYCVGYTTISSVALLFAKTTLQVPAVGLIAIALIVPLSALFGTIIVPKFQSYFKLTTKQTVILLNVLLLCIPVYGCFGFVLPFGGLRSGTELYYLAVWFGIVIGSIQSYCRTLFSELVPHGRETEFFALYAVTDKGSSWLGPTLVAIITGMSNFVDFCDIP</sequence>
<dbReference type="InterPro" id="IPR050495">
    <property type="entry name" value="ATG22/LtaA_families"/>
</dbReference>
<evidence type="ECO:0000313" key="9">
    <source>
        <dbReference type="Proteomes" id="UP000789396"/>
    </source>
</evidence>
<comment type="similarity">
    <text evidence="2 7">Belongs to the ATG22 family.</text>
</comment>
<keyword evidence="6 7" id="KW-0472">Membrane</keyword>
<dbReference type="GO" id="GO:0012505">
    <property type="term" value="C:endomembrane system"/>
    <property type="evidence" value="ECO:0007669"/>
    <property type="project" value="UniProtKB-SubCell"/>
</dbReference>
<keyword evidence="7" id="KW-0926">Vacuole</keyword>
<feature type="transmembrane region" description="Helical" evidence="7">
    <location>
        <begin position="273"/>
        <end position="291"/>
    </location>
</feature>
<dbReference type="GO" id="GO:0006914">
    <property type="term" value="P:autophagy"/>
    <property type="evidence" value="ECO:0007669"/>
    <property type="project" value="UniProtKB-KW"/>
</dbReference>
<dbReference type="Gene3D" id="1.20.1250.20">
    <property type="entry name" value="MFS general substrate transporter like domains"/>
    <property type="match status" value="1"/>
</dbReference>
<feature type="transmembrane region" description="Helical" evidence="7">
    <location>
        <begin position="204"/>
        <end position="230"/>
    </location>
</feature>
<accession>A0A9N8ZN87</accession>
<name>A0A9N8ZN87_9GLOM</name>
<proteinExistence type="inferred from homology"/>
<keyword evidence="5 7" id="KW-1133">Transmembrane helix</keyword>
<dbReference type="InterPro" id="IPR024671">
    <property type="entry name" value="Atg22-like"/>
</dbReference>
<evidence type="ECO:0000256" key="1">
    <source>
        <dbReference type="ARBA" id="ARBA00004127"/>
    </source>
</evidence>
<protein>
    <recommendedName>
        <fullName evidence="7">Autophagy-related protein</fullName>
    </recommendedName>
</protein>
<gene>
    <name evidence="8" type="ORF">RFULGI_LOCUS2464</name>
</gene>
<dbReference type="Proteomes" id="UP000789396">
    <property type="component" value="Unassembled WGS sequence"/>
</dbReference>
<comment type="caution">
    <text evidence="8">The sequence shown here is derived from an EMBL/GenBank/DDBJ whole genome shotgun (WGS) entry which is preliminary data.</text>
</comment>
<evidence type="ECO:0000256" key="4">
    <source>
        <dbReference type="ARBA" id="ARBA00022692"/>
    </source>
</evidence>
<dbReference type="GO" id="GO:0005774">
    <property type="term" value="C:vacuolar membrane"/>
    <property type="evidence" value="ECO:0007669"/>
    <property type="project" value="UniProtKB-SubCell"/>
</dbReference>
<comment type="function">
    <text evidence="7">Vacuolar effluxer which mediate the efflux of amino acids resulting from autophagic degradation. The release of autophagic amino acids allows the maintenance of protein synthesis and viability during nitrogen starvation.</text>
</comment>
<evidence type="ECO:0000256" key="5">
    <source>
        <dbReference type="ARBA" id="ARBA00022989"/>
    </source>
</evidence>
<dbReference type="AlphaFoldDB" id="A0A9N8ZN87"/>
<keyword evidence="9" id="KW-1185">Reference proteome</keyword>
<evidence type="ECO:0000313" key="8">
    <source>
        <dbReference type="EMBL" id="CAG8501610.1"/>
    </source>
</evidence>
<feature type="transmembrane region" description="Helical" evidence="7">
    <location>
        <begin position="72"/>
        <end position="95"/>
    </location>
</feature>
<evidence type="ECO:0000256" key="6">
    <source>
        <dbReference type="ARBA" id="ARBA00023136"/>
    </source>
</evidence>
<dbReference type="SUPFAM" id="SSF103473">
    <property type="entry name" value="MFS general substrate transporter"/>
    <property type="match status" value="1"/>
</dbReference>
<evidence type="ECO:0000256" key="3">
    <source>
        <dbReference type="ARBA" id="ARBA00022448"/>
    </source>
</evidence>
<evidence type="ECO:0000256" key="2">
    <source>
        <dbReference type="ARBA" id="ARBA00006978"/>
    </source>
</evidence>
<keyword evidence="4 7" id="KW-0812">Transmembrane</keyword>
<comment type="subcellular location">
    <subcellularLocation>
        <location evidence="1">Endomembrane system</location>
        <topology evidence="1">Multi-pass membrane protein</topology>
    </subcellularLocation>
    <subcellularLocation>
        <location evidence="7">Vacuole membrane</location>
        <topology evidence="7">Multi-pass membrane protein</topology>
    </subcellularLocation>
</comment>
<evidence type="ECO:0000256" key="7">
    <source>
        <dbReference type="RuleBase" id="RU363073"/>
    </source>
</evidence>